<keyword evidence="3" id="KW-0732">Signal</keyword>
<evidence type="ECO:0000256" key="1">
    <source>
        <dbReference type="ARBA" id="ARBA00004479"/>
    </source>
</evidence>
<dbReference type="Pfam" id="PF07686">
    <property type="entry name" value="V-set"/>
    <property type="match status" value="1"/>
</dbReference>
<feature type="region of interest" description="Disordered" evidence="9">
    <location>
        <begin position="163"/>
        <end position="183"/>
    </location>
</feature>
<keyword evidence="8" id="KW-0393">Immunoglobulin domain</keyword>
<keyword evidence="6" id="KW-1015">Disulfide bond</keyword>
<keyword evidence="2 10" id="KW-0812">Transmembrane</keyword>
<evidence type="ECO:0000313" key="13">
    <source>
        <dbReference type="RefSeq" id="XP_050928648.1"/>
    </source>
</evidence>
<dbReference type="Gene3D" id="2.60.40.10">
    <property type="entry name" value="Immunoglobulins"/>
    <property type="match status" value="1"/>
</dbReference>
<feature type="domain" description="Ig-like" evidence="11">
    <location>
        <begin position="1"/>
        <end position="98"/>
    </location>
</feature>
<keyword evidence="7" id="KW-0325">Glycoprotein</keyword>
<gene>
    <name evidence="13" type="primary">LOC108887019</name>
</gene>
<protein>
    <submittedName>
        <fullName evidence="13">V-set domain-containing T-cell activation inhibitor 1</fullName>
    </submittedName>
</protein>
<evidence type="ECO:0000256" key="2">
    <source>
        <dbReference type="ARBA" id="ARBA00022692"/>
    </source>
</evidence>
<reference evidence="13" key="1">
    <citation type="submission" date="2025-08" db="UniProtKB">
        <authorList>
            <consortium name="RefSeq"/>
        </authorList>
    </citation>
    <scope>IDENTIFICATION</scope>
    <source>
        <tissue evidence="13">Brain</tissue>
    </source>
</reference>
<evidence type="ECO:0000256" key="9">
    <source>
        <dbReference type="SAM" id="MobiDB-lite"/>
    </source>
</evidence>
<dbReference type="InterPro" id="IPR013106">
    <property type="entry name" value="Ig_V-set"/>
</dbReference>
<accession>A0AAJ8DRE0</accession>
<dbReference type="PROSITE" id="PS50835">
    <property type="entry name" value="IG_LIKE"/>
    <property type="match status" value="1"/>
</dbReference>
<sequence>MLRARPGEDVLLQCQGPRDSPITLLEWIRPDLRAHGHVFFYRNNQLYKNYQLPLFRGRVELRDKSMKDGDVAVILRNVNVKDTGTYVCRIITNRMELNGRTQTVVMSVINLSVSYPGNNAGGHMVRGNQGLGLIVGLIVGVLIVVGIASSFCVNLLKAKRRTQRTSRRSSGEMSCDGEDSQVV</sequence>
<proteinExistence type="predicted"/>
<evidence type="ECO:0000259" key="11">
    <source>
        <dbReference type="PROSITE" id="PS50835"/>
    </source>
</evidence>
<dbReference type="PANTHER" id="PTHR13869">
    <property type="entry name" value="MYELIN P0 RELATED"/>
    <property type="match status" value="1"/>
</dbReference>
<evidence type="ECO:0000256" key="7">
    <source>
        <dbReference type="ARBA" id="ARBA00023180"/>
    </source>
</evidence>
<dbReference type="InterPro" id="IPR000920">
    <property type="entry name" value="Myelin_P0-rel"/>
</dbReference>
<dbReference type="RefSeq" id="XP_050928648.1">
    <property type="nucleotide sequence ID" value="XM_051072691.1"/>
</dbReference>
<keyword evidence="5 10" id="KW-0472">Membrane</keyword>
<evidence type="ECO:0000313" key="12">
    <source>
        <dbReference type="Proteomes" id="UP000694890"/>
    </source>
</evidence>
<evidence type="ECO:0000256" key="5">
    <source>
        <dbReference type="ARBA" id="ARBA00023136"/>
    </source>
</evidence>
<evidence type="ECO:0000256" key="8">
    <source>
        <dbReference type="ARBA" id="ARBA00023319"/>
    </source>
</evidence>
<dbReference type="InterPro" id="IPR007110">
    <property type="entry name" value="Ig-like_dom"/>
</dbReference>
<name>A0AAJ8DRE0_LATCA</name>
<evidence type="ECO:0000256" key="10">
    <source>
        <dbReference type="SAM" id="Phobius"/>
    </source>
</evidence>
<dbReference type="PANTHER" id="PTHR13869:SF24">
    <property type="entry name" value="BASEMENT MEMBRANE-SPECIFIC HEPARAN SULFATE PROTEOGLYCAN CORE PROTEIN-LIKE"/>
    <property type="match status" value="1"/>
</dbReference>
<dbReference type="KEGG" id="lcf:108887019"/>
<evidence type="ECO:0000256" key="4">
    <source>
        <dbReference type="ARBA" id="ARBA00022989"/>
    </source>
</evidence>
<evidence type="ECO:0000256" key="6">
    <source>
        <dbReference type="ARBA" id="ARBA00023157"/>
    </source>
</evidence>
<feature type="transmembrane region" description="Helical" evidence="10">
    <location>
        <begin position="131"/>
        <end position="156"/>
    </location>
</feature>
<evidence type="ECO:0000256" key="3">
    <source>
        <dbReference type="ARBA" id="ARBA00022729"/>
    </source>
</evidence>
<dbReference type="GeneID" id="108887019"/>
<organism evidence="12 13">
    <name type="scientific">Lates calcarifer</name>
    <name type="common">Barramundi</name>
    <name type="synonym">Holocentrus calcarifer</name>
    <dbReference type="NCBI Taxonomy" id="8187"/>
    <lineage>
        <taxon>Eukaryota</taxon>
        <taxon>Metazoa</taxon>
        <taxon>Chordata</taxon>
        <taxon>Craniata</taxon>
        <taxon>Vertebrata</taxon>
        <taxon>Euteleostomi</taxon>
        <taxon>Actinopterygii</taxon>
        <taxon>Neopterygii</taxon>
        <taxon>Teleostei</taxon>
        <taxon>Neoteleostei</taxon>
        <taxon>Acanthomorphata</taxon>
        <taxon>Carangaria</taxon>
        <taxon>Carangaria incertae sedis</taxon>
        <taxon>Centropomidae</taxon>
        <taxon>Lates</taxon>
    </lineage>
</organism>
<dbReference type="InterPro" id="IPR013783">
    <property type="entry name" value="Ig-like_fold"/>
</dbReference>
<dbReference type="InterPro" id="IPR036179">
    <property type="entry name" value="Ig-like_dom_sf"/>
</dbReference>
<dbReference type="GO" id="GO:0016020">
    <property type="term" value="C:membrane"/>
    <property type="evidence" value="ECO:0007669"/>
    <property type="project" value="UniProtKB-SubCell"/>
</dbReference>
<dbReference type="AlphaFoldDB" id="A0AAJ8DRE0"/>
<dbReference type="SUPFAM" id="SSF48726">
    <property type="entry name" value="Immunoglobulin"/>
    <property type="match status" value="1"/>
</dbReference>
<comment type="subcellular location">
    <subcellularLocation>
        <location evidence="1">Membrane</location>
        <topology evidence="1">Single-pass type I membrane protein</topology>
    </subcellularLocation>
</comment>
<keyword evidence="4 10" id="KW-1133">Transmembrane helix</keyword>
<dbReference type="Proteomes" id="UP000694890">
    <property type="component" value="Linkage group LG9"/>
</dbReference>